<evidence type="ECO:0000313" key="1">
    <source>
        <dbReference type="EMBL" id="KAL2073029.1"/>
    </source>
</evidence>
<proteinExistence type="predicted"/>
<dbReference type="EMBL" id="JAZHXI010000003">
    <property type="protein sequence ID" value="KAL2073029.1"/>
    <property type="molecule type" value="Genomic_DNA"/>
</dbReference>
<comment type="caution">
    <text evidence="1">The sequence shown here is derived from an EMBL/GenBank/DDBJ whole genome shotgun (WGS) entry which is preliminary data.</text>
</comment>
<dbReference type="Gene3D" id="3.80.10.10">
    <property type="entry name" value="Ribonuclease Inhibitor"/>
    <property type="match status" value="1"/>
</dbReference>
<accession>A0ABR4CSR8</accession>
<name>A0ABR4CSR8_9HELO</name>
<sequence>MAPTIETLPLIILERICEFLENGSATRPSLLAFSLVSKSCYVASSSQRLSQIELKIPLLQDLQSFLTQWNDILAGGQHRHVRRLKISLLEIETAESKEFDSRTGRGSREQKQLQEEEGDEWSVRHYFYMHEFCRPDREEGSSGGGGRRYCIEDRESALWAALGDFIGLFQGLKDLVWAAGQSVPPPVLSIAAERGTRFHMHHFALPSLIQDREPTPISAEDYALCTHPSICSISVTVGSFLSGGRLTYTQEAVMQMVTGLAPNLAHLYVEPGPPAPGELDPGLDESLRLGKPDWKGFFPEQTTSKQELEGVAAQSSSSSRGKLQTLIFRIDVPDEIEYWARHTDFSYLRSLVMSWEYGSGTSLARMASQGDLQSLKRLKLFCINDGESDPLQEAAVNLLFSSLNPLERLEASGYISPTTFSIITHQHGPGLRALKIGPEFGWGSDGQSLLVTFSAPVLEALAAQSPHLTHLDIPINRTRGNKDEVAIYRALSRFPHLEHVALRIEYRVTPEYASWDHEREGPHPLDSAEGQPSNIPMMYLKEAFSNSAIDEKLARSIFELTAGDGRSTLRYLRLRTFRKMDDPISDSFFDSALRWLNRSFVCKRDSQKPNGIAIQELDLRGTAAGEDQWIKMANSPDEDLWYGEENYVTAFKALWPPKKKEWWRDWESLPLDLGEVEADDGRLS</sequence>
<organism evidence="1 2">
    <name type="scientific">Oculimacula yallundae</name>
    <dbReference type="NCBI Taxonomy" id="86028"/>
    <lineage>
        <taxon>Eukaryota</taxon>
        <taxon>Fungi</taxon>
        <taxon>Dikarya</taxon>
        <taxon>Ascomycota</taxon>
        <taxon>Pezizomycotina</taxon>
        <taxon>Leotiomycetes</taxon>
        <taxon>Helotiales</taxon>
        <taxon>Ploettnerulaceae</taxon>
        <taxon>Oculimacula</taxon>
    </lineage>
</organism>
<dbReference type="Proteomes" id="UP001595075">
    <property type="component" value="Unassembled WGS sequence"/>
</dbReference>
<evidence type="ECO:0008006" key="3">
    <source>
        <dbReference type="Google" id="ProtNLM"/>
    </source>
</evidence>
<gene>
    <name evidence="1" type="ORF">VTL71DRAFT_10353</name>
</gene>
<reference evidence="1 2" key="1">
    <citation type="journal article" date="2024" name="Commun. Biol.">
        <title>Comparative genomic analysis of thermophilic fungi reveals convergent evolutionary adaptations and gene losses.</title>
        <authorList>
            <person name="Steindorff A.S."/>
            <person name="Aguilar-Pontes M.V."/>
            <person name="Robinson A.J."/>
            <person name="Andreopoulos B."/>
            <person name="LaButti K."/>
            <person name="Kuo A."/>
            <person name="Mondo S."/>
            <person name="Riley R."/>
            <person name="Otillar R."/>
            <person name="Haridas S."/>
            <person name="Lipzen A."/>
            <person name="Grimwood J."/>
            <person name="Schmutz J."/>
            <person name="Clum A."/>
            <person name="Reid I.D."/>
            <person name="Moisan M.C."/>
            <person name="Butler G."/>
            <person name="Nguyen T.T.M."/>
            <person name="Dewar K."/>
            <person name="Conant G."/>
            <person name="Drula E."/>
            <person name="Henrissat B."/>
            <person name="Hansel C."/>
            <person name="Singer S."/>
            <person name="Hutchinson M.I."/>
            <person name="de Vries R.P."/>
            <person name="Natvig D.O."/>
            <person name="Powell A.J."/>
            <person name="Tsang A."/>
            <person name="Grigoriev I.V."/>
        </authorList>
    </citation>
    <scope>NUCLEOTIDE SEQUENCE [LARGE SCALE GENOMIC DNA]</scope>
    <source>
        <strain evidence="1 2">CBS 494.80</strain>
    </source>
</reference>
<evidence type="ECO:0000313" key="2">
    <source>
        <dbReference type="Proteomes" id="UP001595075"/>
    </source>
</evidence>
<protein>
    <recommendedName>
        <fullName evidence="3">F-box domain-containing protein</fullName>
    </recommendedName>
</protein>
<keyword evidence="2" id="KW-1185">Reference proteome</keyword>
<dbReference type="InterPro" id="IPR032675">
    <property type="entry name" value="LRR_dom_sf"/>
</dbReference>